<dbReference type="AlphaFoldDB" id="A0A5B6T9L7"/>
<evidence type="ECO:0000313" key="3">
    <source>
        <dbReference type="Proteomes" id="UP000324133"/>
    </source>
</evidence>
<reference evidence="2 3" key="1">
    <citation type="submission" date="2019-07" db="EMBL/GenBank/DDBJ databases">
        <title>Rufibacter sp. nov., isolated from lake sediment.</title>
        <authorList>
            <person name="Qu J.-H."/>
        </authorList>
    </citation>
    <scope>NUCLEOTIDE SEQUENCE [LARGE SCALE GENOMIC DNA]</scope>
    <source>
        <strain evidence="2 3">NBS58-1</strain>
    </source>
</reference>
<dbReference type="EMBL" id="VKKY01000003">
    <property type="protein sequence ID" value="KAA3436896.1"/>
    <property type="molecule type" value="Genomic_DNA"/>
</dbReference>
<dbReference type="RefSeq" id="WP_149092837.1">
    <property type="nucleotide sequence ID" value="NZ_VKKY01000003.1"/>
</dbReference>
<accession>A0A5B6T9L7</accession>
<comment type="caution">
    <text evidence="2">The sequence shown here is derived from an EMBL/GenBank/DDBJ whole genome shotgun (WGS) entry which is preliminary data.</text>
</comment>
<dbReference type="OrthoDB" id="9779630at2"/>
<feature type="compositionally biased region" description="Low complexity" evidence="1">
    <location>
        <begin position="180"/>
        <end position="193"/>
    </location>
</feature>
<proteinExistence type="predicted"/>
<evidence type="ECO:0000256" key="1">
    <source>
        <dbReference type="SAM" id="MobiDB-lite"/>
    </source>
</evidence>
<dbReference type="Proteomes" id="UP000324133">
    <property type="component" value="Unassembled WGS sequence"/>
</dbReference>
<protein>
    <submittedName>
        <fullName evidence="2">Uncharacterized protein</fullName>
    </submittedName>
</protein>
<sequence length="193" mass="21110">MTILHRIFKIGTSEAHPSVEGLKEPIQRTEQGIRDMRLELEKNVRALEAFSNSEENGGVAPDSQASGQSRAELEQKIKALKTNLRKWEMQLRVLQSRVTVSSATKTINRQMAQLNAPGSLTLLENRPAEGPADQQQVQNPEETASQTLGQQNASQEPQDACTPQTFAQKADALNEKLSLTPTASAPDAPTTQP</sequence>
<feature type="region of interest" description="Disordered" evidence="1">
    <location>
        <begin position="122"/>
        <end position="193"/>
    </location>
</feature>
<gene>
    <name evidence="2" type="ORF">FOA19_21210</name>
</gene>
<evidence type="ECO:0000313" key="2">
    <source>
        <dbReference type="EMBL" id="KAA3436896.1"/>
    </source>
</evidence>
<organism evidence="2 3">
    <name type="scientific">Rufibacter hautae</name>
    <dbReference type="NCBI Taxonomy" id="2595005"/>
    <lineage>
        <taxon>Bacteria</taxon>
        <taxon>Pseudomonadati</taxon>
        <taxon>Bacteroidota</taxon>
        <taxon>Cytophagia</taxon>
        <taxon>Cytophagales</taxon>
        <taxon>Hymenobacteraceae</taxon>
        <taxon>Rufibacter</taxon>
    </lineage>
</organism>
<keyword evidence="3" id="KW-1185">Reference proteome</keyword>
<feature type="compositionally biased region" description="Polar residues" evidence="1">
    <location>
        <begin position="133"/>
        <end position="167"/>
    </location>
</feature>
<feature type="region of interest" description="Disordered" evidence="1">
    <location>
        <begin position="51"/>
        <end position="71"/>
    </location>
</feature>
<name>A0A5B6T9L7_9BACT</name>